<keyword evidence="1" id="KW-1133">Transmembrane helix</keyword>
<evidence type="ECO:0000313" key="3">
    <source>
        <dbReference type="EMBL" id="KIY62758.1"/>
    </source>
</evidence>
<keyword evidence="1" id="KW-0472">Membrane</keyword>
<gene>
    <name evidence="3" type="ORF">CYLTODRAFT_426678</name>
</gene>
<dbReference type="EMBL" id="KN880751">
    <property type="protein sequence ID" value="KIY62758.1"/>
    <property type="molecule type" value="Genomic_DNA"/>
</dbReference>
<dbReference type="STRING" id="1314674.A0A0D7AWL3"/>
<evidence type="ECO:0000259" key="2">
    <source>
        <dbReference type="Pfam" id="PF01755"/>
    </source>
</evidence>
<reference evidence="3 4" key="1">
    <citation type="journal article" date="2015" name="Fungal Genet. Biol.">
        <title>Evolution of novel wood decay mechanisms in Agaricales revealed by the genome sequences of Fistulina hepatica and Cylindrobasidium torrendii.</title>
        <authorList>
            <person name="Floudas D."/>
            <person name="Held B.W."/>
            <person name="Riley R."/>
            <person name="Nagy L.G."/>
            <person name="Koehler G."/>
            <person name="Ransdell A.S."/>
            <person name="Younus H."/>
            <person name="Chow J."/>
            <person name="Chiniquy J."/>
            <person name="Lipzen A."/>
            <person name="Tritt A."/>
            <person name="Sun H."/>
            <person name="Haridas S."/>
            <person name="LaButti K."/>
            <person name="Ohm R.A."/>
            <person name="Kues U."/>
            <person name="Blanchette R.A."/>
            <person name="Grigoriev I.V."/>
            <person name="Minto R.E."/>
            <person name="Hibbett D.S."/>
        </authorList>
    </citation>
    <scope>NUCLEOTIDE SEQUENCE [LARGE SCALE GENOMIC DNA]</scope>
    <source>
        <strain evidence="3 4">FP15055 ss-10</strain>
    </source>
</reference>
<sequence length="256" mass="29189">MPRLVLSPTLPLHVPTSPRSFRRRPTFILSAVLLFLITISFVYSSKKGDVWRTPLVPSSHTYVLSLARRTDRRASMERLRKTLGLDWEYVNATEIESERVNGAYRRVQALRDVATARKLSPAGMTPPFSWPSDIDRRAMTKEDLHLRETAFWRMPAAYRETEGPLRAAERDFHLKAYETGVAEAKLLTTARVACWDTHLGVIKKIAHSELDVGIVLEDDVDMERDIKERLAGVWEALPSSWDMVFFGALSYAFAVI</sequence>
<organism evidence="3 4">
    <name type="scientific">Cylindrobasidium torrendii FP15055 ss-10</name>
    <dbReference type="NCBI Taxonomy" id="1314674"/>
    <lineage>
        <taxon>Eukaryota</taxon>
        <taxon>Fungi</taxon>
        <taxon>Dikarya</taxon>
        <taxon>Basidiomycota</taxon>
        <taxon>Agaricomycotina</taxon>
        <taxon>Agaricomycetes</taxon>
        <taxon>Agaricomycetidae</taxon>
        <taxon>Agaricales</taxon>
        <taxon>Marasmiineae</taxon>
        <taxon>Physalacriaceae</taxon>
        <taxon>Cylindrobasidium</taxon>
    </lineage>
</organism>
<proteinExistence type="predicted"/>
<keyword evidence="1" id="KW-0812">Transmembrane</keyword>
<dbReference type="OrthoDB" id="47375at2759"/>
<keyword evidence="4" id="KW-1185">Reference proteome</keyword>
<accession>A0A0D7AWL3</accession>
<evidence type="ECO:0000313" key="4">
    <source>
        <dbReference type="Proteomes" id="UP000054007"/>
    </source>
</evidence>
<dbReference type="Proteomes" id="UP000054007">
    <property type="component" value="Unassembled WGS sequence"/>
</dbReference>
<feature type="domain" description="Glycosyl transferase family 25" evidence="2">
    <location>
        <begin position="132"/>
        <end position="232"/>
    </location>
</feature>
<dbReference type="InterPro" id="IPR002654">
    <property type="entry name" value="Glyco_trans_25"/>
</dbReference>
<feature type="transmembrane region" description="Helical" evidence="1">
    <location>
        <begin position="26"/>
        <end position="43"/>
    </location>
</feature>
<name>A0A0D7AWL3_9AGAR</name>
<dbReference type="AlphaFoldDB" id="A0A0D7AWL3"/>
<protein>
    <recommendedName>
        <fullName evidence="2">Glycosyl transferase family 25 domain-containing protein</fullName>
    </recommendedName>
</protein>
<dbReference type="Pfam" id="PF01755">
    <property type="entry name" value="Glyco_transf_25"/>
    <property type="match status" value="1"/>
</dbReference>
<evidence type="ECO:0000256" key="1">
    <source>
        <dbReference type="SAM" id="Phobius"/>
    </source>
</evidence>